<comment type="caution">
    <text evidence="1">The sequence shown here is derived from an EMBL/GenBank/DDBJ whole genome shotgun (WGS) entry which is preliminary data.</text>
</comment>
<dbReference type="EMBL" id="JAUKFM010000006">
    <property type="protein sequence ID" value="MDN8620579.1"/>
    <property type="molecule type" value="Genomic_DNA"/>
</dbReference>
<name>A0ABT8Q5K6_9CORY</name>
<proteinExistence type="predicted"/>
<reference evidence="1" key="1">
    <citation type="submission" date="2023-07" db="EMBL/GenBank/DDBJ databases">
        <title>Insights into the diversity of cutaneous corynebacteria.</title>
        <authorList>
            <person name="Bruggemann H."/>
            <person name="Poehlein A."/>
        </authorList>
    </citation>
    <scope>NUCLEOTIDE SEQUENCE</scope>
    <source>
        <strain evidence="1">P7_F1</strain>
    </source>
</reference>
<protein>
    <submittedName>
        <fullName evidence="1">Uncharacterized protein</fullName>
    </submittedName>
</protein>
<accession>A0ABT8Q5K6</accession>
<organism evidence="1 2">
    <name type="scientific">Corynebacterium kefirresidentii</name>
    <dbReference type="NCBI Taxonomy" id="1979527"/>
    <lineage>
        <taxon>Bacteria</taxon>
        <taxon>Bacillati</taxon>
        <taxon>Actinomycetota</taxon>
        <taxon>Actinomycetes</taxon>
        <taxon>Mycobacteriales</taxon>
        <taxon>Corynebacteriaceae</taxon>
        <taxon>Corynebacterium</taxon>
    </lineage>
</organism>
<dbReference type="RefSeq" id="WP_248099312.1">
    <property type="nucleotide sequence ID" value="NZ_JAHXPF010000003.1"/>
</dbReference>
<keyword evidence="2" id="KW-1185">Reference proteome</keyword>
<sequence>MPLRPKDHFDLKDAAFYLAEILTEDALSENRFRMEPAASLPKFHGVAAWIDKFLYIILKVETPSGTAFVGFEAIFQPRGTFHQYSVEYENVHDLWAYDIAGESILKYLDFDDPGRIMWFKTDSKHFVPSTWSDVLDLELTSKRIWTRD</sequence>
<dbReference type="Proteomes" id="UP001174347">
    <property type="component" value="Unassembled WGS sequence"/>
</dbReference>
<gene>
    <name evidence="1" type="ORF">Q0N36_08285</name>
</gene>
<evidence type="ECO:0000313" key="2">
    <source>
        <dbReference type="Proteomes" id="UP001174347"/>
    </source>
</evidence>
<evidence type="ECO:0000313" key="1">
    <source>
        <dbReference type="EMBL" id="MDN8620579.1"/>
    </source>
</evidence>